<evidence type="ECO:0000256" key="2">
    <source>
        <dbReference type="ARBA" id="ARBA00023015"/>
    </source>
</evidence>
<dbReference type="RefSeq" id="WP_301135863.1">
    <property type="nucleotide sequence ID" value="NZ_JAUHPW010000013.1"/>
</dbReference>
<reference evidence="6" key="1">
    <citation type="submission" date="2023-06" db="EMBL/GenBank/DDBJ databases">
        <title>Sysu t00192.</title>
        <authorList>
            <person name="Gao L."/>
            <person name="Fang B.-Z."/>
            <person name="Li W.-J."/>
        </authorList>
    </citation>
    <scope>NUCLEOTIDE SEQUENCE</scope>
    <source>
        <strain evidence="6">SYSU T00192</strain>
    </source>
</reference>
<evidence type="ECO:0000259" key="5">
    <source>
        <dbReference type="Pfam" id="PF08281"/>
    </source>
</evidence>
<keyword evidence="4" id="KW-0804">Transcription</keyword>
<organism evidence="6 7">
    <name type="scientific">Demequina litoralis</name>
    <dbReference type="NCBI Taxonomy" id="3051660"/>
    <lineage>
        <taxon>Bacteria</taxon>
        <taxon>Bacillati</taxon>
        <taxon>Actinomycetota</taxon>
        <taxon>Actinomycetes</taxon>
        <taxon>Micrococcales</taxon>
        <taxon>Demequinaceae</taxon>
        <taxon>Demequina</taxon>
    </lineage>
</organism>
<sequence>MNERARWLHAVVRERGEALYARALLLTGDDAAAGDLVGLALTNGLGRGHRPESDEDAQAMVREALHRAFRRMRGEEPALVAGERAAGEPDIREALRLLTRRERVAIVLRYVDGLSASAIARQVGAPVRAVRADLASGAGRLAAARPDLRIDVDDAVEGGIEEAFSITMDGAR</sequence>
<name>A0ABT8GD23_9MICO</name>
<comment type="caution">
    <text evidence="6">The sequence shown here is derived from an EMBL/GenBank/DDBJ whole genome shotgun (WGS) entry which is preliminary data.</text>
</comment>
<evidence type="ECO:0000313" key="6">
    <source>
        <dbReference type="EMBL" id="MDN4476952.1"/>
    </source>
</evidence>
<keyword evidence="7" id="KW-1185">Reference proteome</keyword>
<dbReference type="InterPro" id="IPR013324">
    <property type="entry name" value="RNA_pol_sigma_r3/r4-like"/>
</dbReference>
<gene>
    <name evidence="6" type="ORF">QQX09_13920</name>
</gene>
<evidence type="ECO:0000256" key="4">
    <source>
        <dbReference type="ARBA" id="ARBA00023163"/>
    </source>
</evidence>
<keyword evidence="3" id="KW-0731">Sigma factor</keyword>
<evidence type="ECO:0000256" key="1">
    <source>
        <dbReference type="ARBA" id="ARBA00010641"/>
    </source>
</evidence>
<feature type="domain" description="RNA polymerase sigma factor 70 region 4 type 2" evidence="5">
    <location>
        <begin position="91"/>
        <end position="134"/>
    </location>
</feature>
<dbReference type="EMBL" id="JAUHPW010000013">
    <property type="protein sequence ID" value="MDN4476952.1"/>
    <property type="molecule type" value="Genomic_DNA"/>
</dbReference>
<dbReference type="InterPro" id="IPR013249">
    <property type="entry name" value="RNA_pol_sigma70_r4_t2"/>
</dbReference>
<evidence type="ECO:0000256" key="3">
    <source>
        <dbReference type="ARBA" id="ARBA00023082"/>
    </source>
</evidence>
<comment type="similarity">
    <text evidence="1">Belongs to the sigma-70 factor family. ECF subfamily.</text>
</comment>
<proteinExistence type="inferred from homology"/>
<dbReference type="Proteomes" id="UP001172728">
    <property type="component" value="Unassembled WGS sequence"/>
</dbReference>
<accession>A0ABT8GD23</accession>
<dbReference type="Gene3D" id="1.10.10.10">
    <property type="entry name" value="Winged helix-like DNA-binding domain superfamily/Winged helix DNA-binding domain"/>
    <property type="match status" value="1"/>
</dbReference>
<keyword evidence="2" id="KW-0805">Transcription regulation</keyword>
<evidence type="ECO:0000313" key="7">
    <source>
        <dbReference type="Proteomes" id="UP001172728"/>
    </source>
</evidence>
<dbReference type="Pfam" id="PF08281">
    <property type="entry name" value="Sigma70_r4_2"/>
    <property type="match status" value="1"/>
</dbReference>
<dbReference type="SUPFAM" id="SSF88659">
    <property type="entry name" value="Sigma3 and sigma4 domains of RNA polymerase sigma factors"/>
    <property type="match status" value="1"/>
</dbReference>
<dbReference type="InterPro" id="IPR036388">
    <property type="entry name" value="WH-like_DNA-bd_sf"/>
</dbReference>
<protein>
    <submittedName>
        <fullName evidence="6">Sigma factor-like helix-turn-helix DNA-binding protein</fullName>
    </submittedName>
</protein>